<dbReference type="GO" id="GO:0030170">
    <property type="term" value="F:pyridoxal phosphate binding"/>
    <property type="evidence" value="ECO:0007669"/>
    <property type="project" value="TreeGrafter"/>
</dbReference>
<name>A0A9D1SEJ7_9FIRM</name>
<dbReference type="InterPro" id="IPR015424">
    <property type="entry name" value="PyrdxlP-dep_Trfase"/>
</dbReference>
<sequence>MRRKIYLSSPCMCGEEQKYVQEAFDTNWIAPLGKNVNEFENEIKHYIGTKGAVAMSSGTAAIHMALRALGVSNGDIVFCQSMTFSASANPIVYQNGTPVFIDSEPDTWNMSPEALKKAFEKYPHPKAVIVVHLYGTPAKLDEIMEICAEHNVPLVEDAAEGLGGEYQGKKLGSFGKYGILSFNGNKTITTSGGGMLVGDDEEELKHVLKWITQSREPARWYQHEELGFNYRMSNIVAGIGRGQMTALEDHVEQKTKLYERYKKVFEDLPITMQPYEEGTKPNHWLSAATIDKTSNVSPFTIMDALAEENVETRPIWKPMHMQPFYKDCDYFTHNEDGTSVSEDIFARGLCLPSDNKMTPEEQDVVIEIVRRCFE</sequence>
<reference evidence="9" key="2">
    <citation type="journal article" date="2021" name="PeerJ">
        <title>Extensive microbial diversity within the chicken gut microbiome revealed by metagenomics and culture.</title>
        <authorList>
            <person name="Gilroy R."/>
            <person name="Ravi A."/>
            <person name="Getino M."/>
            <person name="Pursley I."/>
            <person name="Horton D.L."/>
            <person name="Alikhan N.F."/>
            <person name="Baker D."/>
            <person name="Gharbi K."/>
            <person name="Hall N."/>
            <person name="Watson M."/>
            <person name="Adriaenssens E.M."/>
            <person name="Foster-Nyarko E."/>
            <person name="Jarju S."/>
            <person name="Secka A."/>
            <person name="Antonio M."/>
            <person name="Oren A."/>
            <person name="Chaudhuri R.R."/>
            <person name="La Ragione R."/>
            <person name="Hildebrand F."/>
            <person name="Pallen M.J."/>
        </authorList>
    </citation>
    <scope>NUCLEOTIDE SEQUENCE</scope>
    <source>
        <strain evidence="9">USAMLcec3-3695</strain>
    </source>
</reference>
<evidence type="ECO:0000256" key="7">
    <source>
        <dbReference type="PIRSR" id="PIRSR000390-2"/>
    </source>
</evidence>
<dbReference type="GO" id="GO:0008483">
    <property type="term" value="F:transaminase activity"/>
    <property type="evidence" value="ECO:0007669"/>
    <property type="project" value="UniProtKB-KW"/>
</dbReference>
<evidence type="ECO:0000256" key="1">
    <source>
        <dbReference type="ARBA" id="ARBA00001933"/>
    </source>
</evidence>
<dbReference type="FunFam" id="3.40.640.10:FF:000090">
    <property type="entry name" value="Pyridoxal phosphate-dependent aminotransferase"/>
    <property type="match status" value="1"/>
</dbReference>
<dbReference type="InterPro" id="IPR015421">
    <property type="entry name" value="PyrdxlP-dep_Trfase_major"/>
</dbReference>
<evidence type="ECO:0000256" key="5">
    <source>
        <dbReference type="ARBA" id="ARBA00037999"/>
    </source>
</evidence>
<dbReference type="Gene3D" id="3.40.640.10">
    <property type="entry name" value="Type I PLP-dependent aspartate aminotransferase-like (Major domain)"/>
    <property type="match status" value="1"/>
</dbReference>
<dbReference type="Gene3D" id="3.90.1150.10">
    <property type="entry name" value="Aspartate Aminotransferase, domain 1"/>
    <property type="match status" value="1"/>
</dbReference>
<evidence type="ECO:0000256" key="8">
    <source>
        <dbReference type="RuleBase" id="RU004508"/>
    </source>
</evidence>
<comment type="cofactor">
    <cofactor evidence="1">
        <name>pyridoxal 5'-phosphate</name>
        <dbReference type="ChEBI" id="CHEBI:597326"/>
    </cofactor>
</comment>
<feature type="active site" description="Proton acceptor" evidence="6">
    <location>
        <position position="186"/>
    </location>
</feature>
<feature type="modified residue" description="N6-(pyridoxal phosphate)lysine" evidence="7">
    <location>
        <position position="186"/>
    </location>
</feature>
<evidence type="ECO:0000313" key="10">
    <source>
        <dbReference type="Proteomes" id="UP000824109"/>
    </source>
</evidence>
<dbReference type="GO" id="GO:0000271">
    <property type="term" value="P:polysaccharide biosynthetic process"/>
    <property type="evidence" value="ECO:0007669"/>
    <property type="project" value="TreeGrafter"/>
</dbReference>
<keyword evidence="2 9" id="KW-0032">Aminotransferase</keyword>
<dbReference type="InterPro" id="IPR015422">
    <property type="entry name" value="PyrdxlP-dep_Trfase_small"/>
</dbReference>
<evidence type="ECO:0000313" key="9">
    <source>
        <dbReference type="EMBL" id="HIU57185.1"/>
    </source>
</evidence>
<dbReference type="PIRSF" id="PIRSF000390">
    <property type="entry name" value="PLP_StrS"/>
    <property type="match status" value="1"/>
</dbReference>
<comment type="caution">
    <text evidence="9">The sequence shown here is derived from an EMBL/GenBank/DDBJ whole genome shotgun (WGS) entry which is preliminary data.</text>
</comment>
<evidence type="ECO:0000256" key="3">
    <source>
        <dbReference type="ARBA" id="ARBA00022679"/>
    </source>
</evidence>
<dbReference type="Proteomes" id="UP000824109">
    <property type="component" value="Unassembled WGS sequence"/>
</dbReference>
<dbReference type="SUPFAM" id="SSF53383">
    <property type="entry name" value="PLP-dependent transferases"/>
    <property type="match status" value="1"/>
</dbReference>
<dbReference type="CDD" id="cd00616">
    <property type="entry name" value="AHBA_syn"/>
    <property type="match status" value="1"/>
</dbReference>
<gene>
    <name evidence="9" type="ORF">IAA61_05155</name>
</gene>
<dbReference type="InterPro" id="IPR000653">
    <property type="entry name" value="DegT/StrS_aminotransferase"/>
</dbReference>
<evidence type="ECO:0000256" key="4">
    <source>
        <dbReference type="ARBA" id="ARBA00022898"/>
    </source>
</evidence>
<organism evidence="9 10">
    <name type="scientific">Candidatus Ornithomonoglobus merdipullorum</name>
    <dbReference type="NCBI Taxonomy" id="2840895"/>
    <lineage>
        <taxon>Bacteria</taxon>
        <taxon>Bacillati</taxon>
        <taxon>Bacillota</taxon>
        <taxon>Clostridia</taxon>
        <taxon>Candidatus Ornithomonoglobus</taxon>
    </lineage>
</organism>
<dbReference type="AlphaFoldDB" id="A0A9D1SEJ7"/>
<reference evidence="9" key="1">
    <citation type="submission" date="2020-10" db="EMBL/GenBank/DDBJ databases">
        <authorList>
            <person name="Gilroy R."/>
        </authorList>
    </citation>
    <scope>NUCLEOTIDE SEQUENCE</scope>
    <source>
        <strain evidence="9">USAMLcec3-3695</strain>
    </source>
</reference>
<dbReference type="PANTHER" id="PTHR30244">
    <property type="entry name" value="TRANSAMINASE"/>
    <property type="match status" value="1"/>
</dbReference>
<dbReference type="EMBL" id="DVNB01000052">
    <property type="protein sequence ID" value="HIU57185.1"/>
    <property type="molecule type" value="Genomic_DNA"/>
</dbReference>
<keyword evidence="4 7" id="KW-0663">Pyridoxal phosphate</keyword>
<dbReference type="Pfam" id="PF01041">
    <property type="entry name" value="DegT_DnrJ_EryC1"/>
    <property type="match status" value="1"/>
</dbReference>
<accession>A0A9D1SEJ7</accession>
<protein>
    <submittedName>
        <fullName evidence="9">Aminotransferase class I/II-fold pyridoxal phosphate-dependent enzyme</fullName>
    </submittedName>
</protein>
<proteinExistence type="inferred from homology"/>
<keyword evidence="3" id="KW-0808">Transferase</keyword>
<evidence type="ECO:0000256" key="6">
    <source>
        <dbReference type="PIRSR" id="PIRSR000390-1"/>
    </source>
</evidence>
<comment type="similarity">
    <text evidence="5 8">Belongs to the DegT/DnrJ/EryC1 family.</text>
</comment>
<dbReference type="PANTHER" id="PTHR30244:SF34">
    <property type="entry name" value="DTDP-4-AMINO-4,6-DIDEOXYGALACTOSE TRANSAMINASE"/>
    <property type="match status" value="1"/>
</dbReference>
<evidence type="ECO:0000256" key="2">
    <source>
        <dbReference type="ARBA" id="ARBA00022576"/>
    </source>
</evidence>